<evidence type="ECO:0000313" key="6">
    <source>
        <dbReference type="EMBL" id="QLJ52917.1"/>
    </source>
</evidence>
<dbReference type="GO" id="GO:0042500">
    <property type="term" value="F:aspartic endopeptidase activity, intramembrane cleaving"/>
    <property type="evidence" value="ECO:0007669"/>
    <property type="project" value="InterPro"/>
</dbReference>
<feature type="transmembrane region" description="Helical" evidence="5">
    <location>
        <begin position="104"/>
        <end position="122"/>
    </location>
</feature>
<sequence>MNHIARIVAMFLIAQLIGLFVGIQLIGNPEQYGNPNVTPNQQSADVGNSVIFILYVVTVAVIVILIIKYFKWAPFLFKALELFTVFVTSTIVFVVFFAYLRVPYAYELSFVLSILLVALKFFYPRIKNATAIISSAAVGALFGFSFDIVPTLIFVAMLSLYDFVAVFITKHMVYMAKEMSKMDLSFSVSSRERRYVKEKKKEEEFSVELGSGDIAIPLMLAVSAYKISYSMMDSFAVVLGSSIGLVLVLYYVTRKRVFLPALPPLCFFGVLFLGLARLLH</sequence>
<gene>
    <name evidence="6" type="ORF">Sv326_0742</name>
</gene>
<keyword evidence="2 5" id="KW-0812">Transmembrane</keyword>
<organism evidence="6 7">
    <name type="scientific">Fermentimicrarchaeum limneticum</name>
    <dbReference type="NCBI Taxonomy" id="2795018"/>
    <lineage>
        <taxon>Archaea</taxon>
        <taxon>Candidatus Micrarchaeota</taxon>
        <taxon>Candidatus Fermentimicrarchaeales</taxon>
        <taxon>Candidatus Fermentimicrarchaeaceae</taxon>
        <taxon>Candidatus Fermentimicrarchaeum</taxon>
    </lineage>
</organism>
<dbReference type="AlphaFoldDB" id="A0A7D6BAA7"/>
<evidence type="ECO:0000256" key="5">
    <source>
        <dbReference type="SAM" id="Phobius"/>
    </source>
</evidence>
<feature type="transmembrane region" description="Helical" evidence="5">
    <location>
        <begin position="46"/>
        <end position="67"/>
    </location>
</feature>
<accession>A0A7D6BAA7</accession>
<keyword evidence="4 5" id="KW-0472">Membrane</keyword>
<name>A0A7D6BAA7_FERL1</name>
<evidence type="ECO:0000256" key="2">
    <source>
        <dbReference type="ARBA" id="ARBA00022692"/>
    </source>
</evidence>
<dbReference type="GO" id="GO:0012505">
    <property type="term" value="C:endomembrane system"/>
    <property type="evidence" value="ECO:0007669"/>
    <property type="project" value="UniProtKB-SubCell"/>
</dbReference>
<feature type="transmembrane region" description="Helical" evidence="5">
    <location>
        <begin position="79"/>
        <end position="98"/>
    </location>
</feature>
<comment type="subcellular location">
    <subcellularLocation>
        <location evidence="1">Endomembrane system</location>
        <topology evidence="1">Multi-pass membrane protein</topology>
    </subcellularLocation>
</comment>
<feature type="transmembrane region" description="Helical" evidence="5">
    <location>
        <begin position="129"/>
        <end position="146"/>
    </location>
</feature>
<feature type="transmembrane region" description="Helical" evidence="5">
    <location>
        <begin position="152"/>
        <end position="173"/>
    </location>
</feature>
<evidence type="ECO:0008006" key="8">
    <source>
        <dbReference type="Google" id="ProtNLM"/>
    </source>
</evidence>
<dbReference type="KEGG" id="flt:Sv326_0742"/>
<evidence type="ECO:0000256" key="3">
    <source>
        <dbReference type="ARBA" id="ARBA00022989"/>
    </source>
</evidence>
<dbReference type="InterPro" id="IPR006639">
    <property type="entry name" value="Preselin/SPP"/>
</dbReference>
<evidence type="ECO:0000256" key="1">
    <source>
        <dbReference type="ARBA" id="ARBA00004127"/>
    </source>
</evidence>
<dbReference type="SMART" id="SM00730">
    <property type="entry name" value="PSN"/>
    <property type="match status" value="1"/>
</dbReference>
<dbReference type="EMBL" id="CP058998">
    <property type="protein sequence ID" value="QLJ52917.1"/>
    <property type="molecule type" value="Genomic_DNA"/>
</dbReference>
<feature type="transmembrane region" description="Helical" evidence="5">
    <location>
        <begin position="258"/>
        <end position="279"/>
    </location>
</feature>
<reference evidence="7" key="1">
    <citation type="submission" date="2020-07" db="EMBL/GenBank/DDBJ databases">
        <title>Metabolic diversity and evolutionary history of the archaeal phylum ###Micrarchaeota### uncovered from a freshwater lake metagenome.</title>
        <authorList>
            <person name="Kadnikov V.V."/>
            <person name="Savvichev A.S."/>
            <person name="Mardanov A.V."/>
            <person name="Beletsky A.V."/>
            <person name="Chupakov A.V."/>
            <person name="Kokryatskaya N.M."/>
            <person name="Pimenov N.V."/>
            <person name="Ravin N.V."/>
        </authorList>
    </citation>
    <scope>NUCLEOTIDE SEQUENCE [LARGE SCALE GENOMIC DNA]</scope>
</reference>
<dbReference type="Proteomes" id="UP000510821">
    <property type="component" value="Chromosome"/>
</dbReference>
<protein>
    <recommendedName>
        <fullName evidence="8">Signal-peptide peptidase, presenilin aspartyl protease</fullName>
    </recommendedName>
</protein>
<dbReference type="InterPro" id="IPR042524">
    <property type="entry name" value="Presenilin_C"/>
</dbReference>
<keyword evidence="3 5" id="KW-1133">Transmembrane helix</keyword>
<dbReference type="Gene3D" id="1.10.472.100">
    <property type="entry name" value="Presenilin"/>
    <property type="match status" value="1"/>
</dbReference>
<dbReference type="GO" id="GO:0016020">
    <property type="term" value="C:membrane"/>
    <property type="evidence" value="ECO:0007669"/>
    <property type="project" value="InterPro"/>
</dbReference>
<feature type="transmembrane region" description="Helical" evidence="5">
    <location>
        <begin position="235"/>
        <end position="252"/>
    </location>
</feature>
<dbReference type="Pfam" id="PF06550">
    <property type="entry name" value="SPP"/>
    <property type="match status" value="1"/>
</dbReference>
<feature type="transmembrane region" description="Helical" evidence="5">
    <location>
        <begin position="7"/>
        <end position="26"/>
    </location>
</feature>
<evidence type="ECO:0000313" key="7">
    <source>
        <dbReference type="Proteomes" id="UP000510821"/>
    </source>
</evidence>
<proteinExistence type="predicted"/>
<dbReference type="InterPro" id="IPR010545">
    <property type="entry name" value="SPP"/>
</dbReference>
<evidence type="ECO:0000256" key="4">
    <source>
        <dbReference type="ARBA" id="ARBA00023136"/>
    </source>
</evidence>